<dbReference type="PATRIC" id="fig|1094466.5.peg.1852"/>
<organism evidence="2 3">
    <name type="scientific">Flavobacterium indicum (strain DSM 17447 / CIP 109464 / GPTSA100-9)</name>
    <dbReference type="NCBI Taxonomy" id="1094466"/>
    <lineage>
        <taxon>Bacteria</taxon>
        <taxon>Pseudomonadati</taxon>
        <taxon>Bacteroidota</taxon>
        <taxon>Flavobacteriia</taxon>
        <taxon>Flavobacteriales</taxon>
        <taxon>Flavobacteriaceae</taxon>
        <taxon>Flavobacterium</taxon>
    </lineage>
</organism>
<feature type="transmembrane region" description="Helical" evidence="1">
    <location>
        <begin position="44"/>
        <end position="60"/>
    </location>
</feature>
<dbReference type="OrthoDB" id="1366317at2"/>
<name>H8XUP1_FLAIG</name>
<dbReference type="AlphaFoldDB" id="H8XUP1"/>
<accession>H8XUP1</accession>
<dbReference type="EMBL" id="HE774682">
    <property type="protein sequence ID" value="CCG53819.1"/>
    <property type="molecule type" value="Genomic_DNA"/>
</dbReference>
<keyword evidence="3" id="KW-1185">Reference proteome</keyword>
<sequence>MEEEIKAGSLKKDLTTVPLVVYFIAYILYLFFNKYLKLEDEALLFKPIIIPCIAFVYFFTANSKKTILNLFLFSAIFFADNVILLKDRKIYEIATLMYVVVLFILFYYVVNDSEIVKKYKKNNSVFGRVLAIILGILIALKVFNFGFKLFKSEVYFVIIYVFVLLTVFLLSIYNAFKKKSLSAKFLLAMLASLVMSDVCLAINEYYFNNPILVFIGCCIEIPVYYFLLRFLLEREKYPSKG</sequence>
<feature type="transmembrane region" description="Helical" evidence="1">
    <location>
        <begin position="211"/>
        <end position="232"/>
    </location>
</feature>
<dbReference type="HOGENOM" id="CLU_1150514_0_0_10"/>
<protein>
    <submittedName>
        <fullName evidence="2">Hypothetical transmembrane protein</fullName>
    </submittedName>
</protein>
<keyword evidence="1" id="KW-1133">Transmembrane helix</keyword>
<gene>
    <name evidence="2" type="ordered locus">KQS_09425</name>
</gene>
<dbReference type="RefSeq" id="WP_014388938.1">
    <property type="nucleotide sequence ID" value="NC_017025.1"/>
</dbReference>
<dbReference type="KEGG" id="fin:KQS_09425"/>
<feature type="transmembrane region" description="Helical" evidence="1">
    <location>
        <begin position="125"/>
        <end position="143"/>
    </location>
</feature>
<reference evidence="3" key="2">
    <citation type="submission" date="2012-03" db="EMBL/GenBank/DDBJ databases">
        <title>Complete genome sequence of Flavobacterium indicum GPTSA100-9T, isolated from warm spring water.</title>
        <authorList>
            <person name="Barbier P."/>
            <person name="Houel A."/>
            <person name="Loux V."/>
            <person name="Poulain J."/>
            <person name="Bernardet J.-F."/>
            <person name="Touchon M."/>
            <person name="Duchaud E."/>
        </authorList>
    </citation>
    <scope>NUCLEOTIDE SEQUENCE [LARGE SCALE GENOMIC DNA]</scope>
    <source>
        <strain evidence="3">DSM 17447 / CIP 109464 / GPTSA100-9</strain>
    </source>
</reference>
<proteinExistence type="predicted"/>
<keyword evidence="1 2" id="KW-0812">Transmembrane</keyword>
<feature type="transmembrane region" description="Helical" evidence="1">
    <location>
        <begin position="90"/>
        <end position="110"/>
    </location>
</feature>
<evidence type="ECO:0000313" key="2">
    <source>
        <dbReference type="EMBL" id="CCG53819.1"/>
    </source>
</evidence>
<dbReference type="STRING" id="1094466.KQS_09425"/>
<evidence type="ECO:0000313" key="3">
    <source>
        <dbReference type="Proteomes" id="UP000007599"/>
    </source>
</evidence>
<feature type="transmembrane region" description="Helical" evidence="1">
    <location>
        <begin position="67"/>
        <end position="84"/>
    </location>
</feature>
<evidence type="ECO:0000256" key="1">
    <source>
        <dbReference type="SAM" id="Phobius"/>
    </source>
</evidence>
<dbReference type="Proteomes" id="UP000007599">
    <property type="component" value="Chromosome I"/>
</dbReference>
<keyword evidence="1" id="KW-0472">Membrane</keyword>
<feature type="transmembrane region" description="Helical" evidence="1">
    <location>
        <begin position="14"/>
        <end position="32"/>
    </location>
</feature>
<reference evidence="2 3" key="1">
    <citation type="journal article" date="2012" name="J. Bacteriol.">
        <title>Complete Genome Sequence of Flavobacterium indicum GPSTA100-9T, Isolated from Warm Spring Water.</title>
        <authorList>
            <person name="Barbier P."/>
            <person name="Houel A."/>
            <person name="Loux V."/>
            <person name="Poulain J."/>
            <person name="Bernardet J.F."/>
            <person name="Touchon M."/>
            <person name="Duchaud E."/>
        </authorList>
    </citation>
    <scope>NUCLEOTIDE SEQUENCE [LARGE SCALE GENOMIC DNA]</scope>
    <source>
        <strain evidence="3">DSM 17447 / CIP 109464 / GPTSA100-9</strain>
    </source>
</reference>
<feature type="transmembrane region" description="Helical" evidence="1">
    <location>
        <begin position="155"/>
        <end position="173"/>
    </location>
</feature>